<keyword evidence="7" id="KW-0934">Plastid</keyword>
<dbReference type="InterPro" id="IPR050537">
    <property type="entry name" value="2-oxoacid_dehydrogenase"/>
</dbReference>
<reference evidence="10" key="1">
    <citation type="journal article" date="2016" name="Nat. Genet.">
        <title>A high-quality carrot genome assembly provides new insights into carotenoid accumulation and asterid genome evolution.</title>
        <authorList>
            <person name="Iorizzo M."/>
            <person name="Ellison S."/>
            <person name="Senalik D."/>
            <person name="Zeng P."/>
            <person name="Satapoomin P."/>
            <person name="Huang J."/>
            <person name="Bowman M."/>
            <person name="Iovene M."/>
            <person name="Sanseverino W."/>
            <person name="Cavagnaro P."/>
            <person name="Yildiz M."/>
            <person name="Macko-Podgorni A."/>
            <person name="Moranska E."/>
            <person name="Grzebelus E."/>
            <person name="Grzebelus D."/>
            <person name="Ashrafi H."/>
            <person name="Zheng Z."/>
            <person name="Cheng S."/>
            <person name="Spooner D."/>
            <person name="Van Deynze A."/>
            <person name="Simon P."/>
        </authorList>
    </citation>
    <scope>NUCLEOTIDE SEQUENCE</scope>
    <source>
        <tissue evidence="10">Leaf</tissue>
    </source>
</reference>
<keyword evidence="6 7" id="KW-0092">Biotin</keyword>
<dbReference type="InterPro" id="IPR011053">
    <property type="entry name" value="Single_hybrid_motif"/>
</dbReference>
<evidence type="ECO:0000256" key="6">
    <source>
        <dbReference type="ARBA" id="ARBA00023267"/>
    </source>
</evidence>
<dbReference type="GO" id="GO:0006633">
    <property type="term" value="P:fatty acid biosynthetic process"/>
    <property type="evidence" value="ECO:0007669"/>
    <property type="project" value="UniProtKB-KW"/>
</dbReference>
<feature type="region of interest" description="Disordered" evidence="8">
    <location>
        <begin position="129"/>
        <end position="155"/>
    </location>
</feature>
<sequence>MASSSILCTKGASIPQFITSTKPKLRQTSNITRNDIKILPLVHAYSSNSAIKTDTKICPDMLARESAISTLINEVSLLVKMVDSREIVELQLKQLGCELVIRKKEAIPRPQHVQASLPPQYVFPAETPLARPSAPAPLPQPTTAPAPAPALAALPPSHPPLKCPMAGTFYRSPGPGEAPFVKVGDKVQKGQVICIIEAMKLMNEIEADVSGTVEQILVDDGKPVSVDLPLFVIVP</sequence>
<dbReference type="PANTHER" id="PTHR43416">
    <property type="entry name" value="DIHYDROLIPOYLLYSINE-RESIDUE SUCCINYLTRANSFERASE COMPONENT OF 2-OXOGLUTARATE DEHYDROGENASE COMPLEX, MITOCHONDRIAL-RELATED"/>
    <property type="match status" value="1"/>
</dbReference>
<dbReference type="PROSITE" id="PS50968">
    <property type="entry name" value="BIOTINYL_LIPOYL"/>
    <property type="match status" value="1"/>
</dbReference>
<dbReference type="InterPro" id="IPR000089">
    <property type="entry name" value="Biotin_lipoyl"/>
</dbReference>
<feature type="compositionally biased region" description="Pro residues" evidence="8">
    <location>
        <begin position="134"/>
        <end position="148"/>
    </location>
</feature>
<proteinExistence type="predicted"/>
<evidence type="ECO:0000256" key="4">
    <source>
        <dbReference type="ARBA" id="ARBA00023098"/>
    </source>
</evidence>
<keyword evidence="7" id="KW-0150">Chloroplast</keyword>
<evidence type="ECO:0000256" key="7">
    <source>
        <dbReference type="RuleBase" id="RU364072"/>
    </source>
</evidence>
<evidence type="ECO:0000313" key="11">
    <source>
        <dbReference type="Proteomes" id="UP000077755"/>
    </source>
</evidence>
<evidence type="ECO:0000256" key="5">
    <source>
        <dbReference type="ARBA" id="ARBA00023160"/>
    </source>
</evidence>
<organism evidence="10 11">
    <name type="scientific">Daucus carota subsp. sativus</name>
    <name type="common">Carrot</name>
    <dbReference type="NCBI Taxonomy" id="79200"/>
    <lineage>
        <taxon>Eukaryota</taxon>
        <taxon>Viridiplantae</taxon>
        <taxon>Streptophyta</taxon>
        <taxon>Embryophyta</taxon>
        <taxon>Tracheophyta</taxon>
        <taxon>Spermatophyta</taxon>
        <taxon>Magnoliopsida</taxon>
        <taxon>eudicotyledons</taxon>
        <taxon>Gunneridae</taxon>
        <taxon>Pentapetalae</taxon>
        <taxon>asterids</taxon>
        <taxon>campanulids</taxon>
        <taxon>Apiales</taxon>
        <taxon>Apiaceae</taxon>
        <taxon>Apioideae</taxon>
        <taxon>Scandiceae</taxon>
        <taxon>Daucinae</taxon>
        <taxon>Daucus</taxon>
        <taxon>Daucus sect. Daucus</taxon>
    </lineage>
</organism>
<protein>
    <recommendedName>
        <fullName evidence="7">Biotin carboxyl carrier protein of acetyl-CoA carboxylase</fullName>
    </recommendedName>
</protein>
<dbReference type="AlphaFoldDB" id="A0AAF0XMI3"/>
<evidence type="ECO:0000256" key="1">
    <source>
        <dbReference type="ARBA" id="ARBA00005194"/>
    </source>
</evidence>
<dbReference type="PANTHER" id="PTHR43416:SF38">
    <property type="entry name" value="BIOTIN CARBOXYL CARRIER PROTEIN OF ACETYL-COA CARBOXYLASE 1, CHLOROPLASTIC"/>
    <property type="match status" value="1"/>
</dbReference>
<dbReference type="PROSITE" id="PS00188">
    <property type="entry name" value="BIOTIN"/>
    <property type="match status" value="1"/>
</dbReference>
<keyword evidence="3 7" id="KW-0276">Fatty acid metabolism</keyword>
<accession>A0AAF0XMI3</accession>
<dbReference type="Pfam" id="PF00364">
    <property type="entry name" value="Biotin_lipoyl"/>
    <property type="match status" value="1"/>
</dbReference>
<comment type="function">
    <text evidence="7">This protein is a component of the acetyl coenzyme A carboxylase complex; first, biotin carboxylase catalyzes the carboxylation of the carrier protein and then the transcarboxylase transfers the carboxyl group to form malonyl-CoA.</text>
</comment>
<dbReference type="SUPFAM" id="SSF51230">
    <property type="entry name" value="Single hybrid motif"/>
    <property type="match status" value="1"/>
</dbReference>
<dbReference type="InterPro" id="IPR001249">
    <property type="entry name" value="AcCoA_biotinCC"/>
</dbReference>
<comment type="subcellular location">
    <subcellularLocation>
        <location evidence="7">Plastid</location>
        <location evidence="7">Chloroplast</location>
    </subcellularLocation>
</comment>
<comment type="pathway">
    <text evidence="1 7">Lipid metabolism; fatty acid biosynthesis.</text>
</comment>
<dbReference type="Gene3D" id="2.40.50.100">
    <property type="match status" value="1"/>
</dbReference>
<evidence type="ECO:0000256" key="3">
    <source>
        <dbReference type="ARBA" id="ARBA00022832"/>
    </source>
</evidence>
<dbReference type="FunFam" id="2.40.50.100:FF:000003">
    <property type="entry name" value="Acetyl-CoA carboxylase biotin carboxyl carrier protein"/>
    <property type="match status" value="1"/>
</dbReference>
<keyword evidence="11" id="KW-1185">Reference proteome</keyword>
<dbReference type="InterPro" id="IPR001882">
    <property type="entry name" value="Biotin_BS"/>
</dbReference>
<gene>
    <name evidence="10" type="ORF">DCAR_0729226</name>
</gene>
<keyword evidence="5 7" id="KW-0275">Fatty acid biosynthesis</keyword>
<dbReference type="EMBL" id="CP093349">
    <property type="protein sequence ID" value="WOH09767.1"/>
    <property type="molecule type" value="Genomic_DNA"/>
</dbReference>
<keyword evidence="4 7" id="KW-0443">Lipid metabolism</keyword>
<evidence type="ECO:0000259" key="9">
    <source>
        <dbReference type="PROSITE" id="PS50968"/>
    </source>
</evidence>
<evidence type="ECO:0000256" key="8">
    <source>
        <dbReference type="SAM" id="MobiDB-lite"/>
    </source>
</evidence>
<feature type="domain" description="Lipoyl-binding" evidence="9">
    <location>
        <begin position="158"/>
        <end position="234"/>
    </location>
</feature>
<evidence type="ECO:0000313" key="10">
    <source>
        <dbReference type="EMBL" id="WOH09767.1"/>
    </source>
</evidence>
<dbReference type="Proteomes" id="UP000077755">
    <property type="component" value="Chromosome 7"/>
</dbReference>
<evidence type="ECO:0000256" key="2">
    <source>
        <dbReference type="ARBA" id="ARBA00022516"/>
    </source>
</evidence>
<keyword evidence="2 7" id="KW-0444">Lipid biosynthesis</keyword>
<reference evidence="10" key="2">
    <citation type="submission" date="2022-03" db="EMBL/GenBank/DDBJ databases">
        <title>Draft title - Genomic analysis of global carrot germplasm unveils the trajectory of domestication and the origin of high carotenoid orange carrot.</title>
        <authorList>
            <person name="Iorizzo M."/>
            <person name="Ellison S."/>
            <person name="Senalik D."/>
            <person name="Macko-Podgorni A."/>
            <person name="Grzebelus D."/>
            <person name="Bostan H."/>
            <person name="Rolling W."/>
            <person name="Curaba J."/>
            <person name="Simon P."/>
        </authorList>
    </citation>
    <scope>NUCLEOTIDE SEQUENCE</scope>
    <source>
        <tissue evidence="10">Leaf</tissue>
    </source>
</reference>
<dbReference type="CDD" id="cd06850">
    <property type="entry name" value="biotinyl_domain"/>
    <property type="match status" value="1"/>
</dbReference>
<dbReference type="GO" id="GO:0009317">
    <property type="term" value="C:acetyl-CoA carboxylase complex"/>
    <property type="evidence" value="ECO:0007669"/>
    <property type="project" value="InterPro"/>
</dbReference>
<dbReference type="GO" id="GO:0003989">
    <property type="term" value="F:acetyl-CoA carboxylase activity"/>
    <property type="evidence" value="ECO:0007669"/>
    <property type="project" value="InterPro"/>
</dbReference>
<dbReference type="PRINTS" id="PR01071">
    <property type="entry name" value="ACOABIOTINCC"/>
</dbReference>
<dbReference type="GO" id="GO:0009507">
    <property type="term" value="C:chloroplast"/>
    <property type="evidence" value="ECO:0007669"/>
    <property type="project" value="UniProtKB-SubCell"/>
</dbReference>
<dbReference type="NCBIfam" id="TIGR00531">
    <property type="entry name" value="BCCP"/>
    <property type="match status" value="1"/>
</dbReference>
<name>A0AAF0XMI3_DAUCS</name>